<feature type="transmembrane region" description="Helical" evidence="1">
    <location>
        <begin position="192"/>
        <end position="211"/>
    </location>
</feature>
<gene>
    <name evidence="2" type="ORF">FHP24_24935</name>
</gene>
<evidence type="ECO:0000313" key="3">
    <source>
        <dbReference type="Proteomes" id="UP000311605"/>
    </source>
</evidence>
<sequence length="230" mass="24336">MSIAEIGSIDLGQFGTALSAVAALGTASFGLVDVTKPFNGGISNVGYHFIRSAFQPFEPALKTINAEDPFAVVKANWLNGMDKAEQKATARNLIRLGFNSRTAATIAGNVLPNDDDLLTTIARKIDSGETPNETELAVLARFDAIIDARLDAAFERAEQQYRNTSRFVAAAIAIVLAEVGMAVVTYPEFGPSHFILALLIGLVAVPVAPIAKDLSSAISKAAWAFKAVRG</sequence>
<evidence type="ECO:0000256" key="1">
    <source>
        <dbReference type="SAM" id="Phobius"/>
    </source>
</evidence>
<dbReference type="AlphaFoldDB" id="A0A5C4XDM7"/>
<dbReference type="EMBL" id="VDMN01000008">
    <property type="protein sequence ID" value="TNM60494.1"/>
    <property type="molecule type" value="Genomic_DNA"/>
</dbReference>
<protein>
    <submittedName>
        <fullName evidence="2">Uncharacterized protein</fullName>
    </submittedName>
</protein>
<dbReference type="OrthoDB" id="8365316at2"/>
<keyword evidence="1" id="KW-1133">Transmembrane helix</keyword>
<keyword evidence="3" id="KW-1185">Reference proteome</keyword>
<dbReference type="Proteomes" id="UP000311605">
    <property type="component" value="Unassembled WGS sequence"/>
</dbReference>
<keyword evidence="1" id="KW-0472">Membrane</keyword>
<comment type="caution">
    <text evidence="2">The sequence shown here is derived from an EMBL/GenBank/DDBJ whole genome shotgun (WGS) entry which is preliminary data.</text>
</comment>
<keyword evidence="1" id="KW-0812">Transmembrane</keyword>
<feature type="transmembrane region" description="Helical" evidence="1">
    <location>
        <begin position="167"/>
        <end position="186"/>
    </location>
</feature>
<organism evidence="2 3">
    <name type="scientific">Aliirhizobium smilacinae</name>
    <dbReference type="NCBI Taxonomy" id="1395944"/>
    <lineage>
        <taxon>Bacteria</taxon>
        <taxon>Pseudomonadati</taxon>
        <taxon>Pseudomonadota</taxon>
        <taxon>Alphaproteobacteria</taxon>
        <taxon>Hyphomicrobiales</taxon>
        <taxon>Rhizobiaceae</taxon>
        <taxon>Aliirhizobium</taxon>
    </lineage>
</organism>
<dbReference type="RefSeq" id="WP_139678957.1">
    <property type="nucleotide sequence ID" value="NZ_VDMN01000008.1"/>
</dbReference>
<accession>A0A5C4XDM7</accession>
<evidence type="ECO:0000313" key="2">
    <source>
        <dbReference type="EMBL" id="TNM60494.1"/>
    </source>
</evidence>
<proteinExistence type="predicted"/>
<reference evidence="2 3" key="1">
    <citation type="submission" date="2019-06" db="EMBL/GenBank/DDBJ databases">
        <title>The draft genome of Rhizobium smilacinae PTYR-5.</title>
        <authorList>
            <person name="Liu L."/>
            <person name="Li L."/>
            <person name="Zhang X."/>
        </authorList>
    </citation>
    <scope>NUCLEOTIDE SEQUENCE [LARGE SCALE GENOMIC DNA]</scope>
    <source>
        <strain evidence="2 3">PTYR-5</strain>
    </source>
</reference>
<name>A0A5C4XDM7_9HYPH</name>